<evidence type="ECO:0000313" key="4">
    <source>
        <dbReference type="Proteomes" id="UP001476798"/>
    </source>
</evidence>
<dbReference type="InterPro" id="IPR058616">
    <property type="entry name" value="Ig_SMCHD1_8th"/>
</dbReference>
<feature type="region of interest" description="Disordered" evidence="1">
    <location>
        <begin position="221"/>
        <end position="242"/>
    </location>
</feature>
<dbReference type="EMBL" id="JAHRIO010001199">
    <property type="protein sequence ID" value="MEQ2158784.1"/>
    <property type="molecule type" value="Genomic_DNA"/>
</dbReference>
<reference evidence="3 4" key="1">
    <citation type="submission" date="2021-06" db="EMBL/GenBank/DDBJ databases">
        <authorList>
            <person name="Palmer J.M."/>
        </authorList>
    </citation>
    <scope>NUCLEOTIDE SEQUENCE [LARGE SCALE GENOMIC DNA]</scope>
    <source>
        <strain evidence="3 4">GA_2019</strain>
        <tissue evidence="3">Muscle</tissue>
    </source>
</reference>
<evidence type="ECO:0000259" key="2">
    <source>
        <dbReference type="Pfam" id="PF26199"/>
    </source>
</evidence>
<comment type="caution">
    <text evidence="3">The sequence shown here is derived from an EMBL/GenBank/DDBJ whole genome shotgun (WGS) entry which is preliminary data.</text>
</comment>
<dbReference type="Pfam" id="PF26199">
    <property type="entry name" value="Ig_SMCHD1_8th"/>
    <property type="match status" value="1"/>
</dbReference>
<protein>
    <recommendedName>
        <fullName evidence="2">SMCHD1 Ig-like domain-containing protein</fullName>
    </recommendedName>
</protein>
<evidence type="ECO:0000256" key="1">
    <source>
        <dbReference type="SAM" id="MobiDB-lite"/>
    </source>
</evidence>
<name>A0ABV0MI48_9TELE</name>
<evidence type="ECO:0000313" key="3">
    <source>
        <dbReference type="EMBL" id="MEQ2158784.1"/>
    </source>
</evidence>
<keyword evidence="4" id="KW-1185">Reference proteome</keyword>
<organism evidence="3 4">
    <name type="scientific">Goodea atripinnis</name>
    <dbReference type="NCBI Taxonomy" id="208336"/>
    <lineage>
        <taxon>Eukaryota</taxon>
        <taxon>Metazoa</taxon>
        <taxon>Chordata</taxon>
        <taxon>Craniata</taxon>
        <taxon>Vertebrata</taxon>
        <taxon>Euteleostomi</taxon>
        <taxon>Actinopterygii</taxon>
        <taxon>Neopterygii</taxon>
        <taxon>Teleostei</taxon>
        <taxon>Neoteleostei</taxon>
        <taxon>Acanthomorphata</taxon>
        <taxon>Ovalentaria</taxon>
        <taxon>Atherinomorphae</taxon>
        <taxon>Cyprinodontiformes</taxon>
        <taxon>Goodeidae</taxon>
        <taxon>Goodea</taxon>
    </lineage>
</organism>
<proteinExistence type="predicted"/>
<sequence>MSEEGSPMATFNPADLSMWWWKGDSSSRPETISVNIVANRPVKLGPECQLLTRVVSYSKDIASRILVENIALKIMDQHGNPAGQDLNGKVLVSTKCPDGEPSRTLPLFEGKTRTIDFVLKEGSTYINVNNVLYQRNLSKPLVVFGCRLATLLLLVMMLLPGSSPGTCPETWTASSPGRQQKLRGSTVTNMADSRSWPSTAFLFKETGCREQDTVSHHIDPTGEPAQCQGQIWGHTEQGTTKR</sequence>
<gene>
    <name evidence="3" type="ORF">GOODEAATRI_015898</name>
</gene>
<feature type="domain" description="SMCHD1 Ig-like" evidence="2">
    <location>
        <begin position="44"/>
        <end position="127"/>
    </location>
</feature>
<dbReference type="Proteomes" id="UP001476798">
    <property type="component" value="Unassembled WGS sequence"/>
</dbReference>
<accession>A0ABV0MI48</accession>